<feature type="compositionally biased region" description="Low complexity" evidence="1">
    <location>
        <begin position="78"/>
        <end position="92"/>
    </location>
</feature>
<comment type="caution">
    <text evidence="4">The sequence shown here is derived from an EMBL/GenBank/DDBJ whole genome shotgun (WGS) entry which is preliminary data.</text>
</comment>
<evidence type="ECO:0000313" key="5">
    <source>
        <dbReference type="Proteomes" id="UP000006023"/>
    </source>
</evidence>
<keyword evidence="2" id="KW-0812">Transmembrane</keyword>
<evidence type="ECO:0000256" key="1">
    <source>
        <dbReference type="SAM" id="MobiDB-lite"/>
    </source>
</evidence>
<dbReference type="eggNOG" id="COG1835">
    <property type="taxonomic scope" value="Bacteria"/>
</dbReference>
<keyword evidence="5" id="KW-1185">Reference proteome</keyword>
<feature type="transmembrane region" description="Helical" evidence="2">
    <location>
        <begin position="303"/>
        <end position="321"/>
    </location>
</feature>
<evidence type="ECO:0000313" key="4">
    <source>
        <dbReference type="EMBL" id="GAB07979.1"/>
    </source>
</evidence>
<dbReference type="InterPro" id="IPR002656">
    <property type="entry name" value="Acyl_transf_3_dom"/>
</dbReference>
<feature type="transmembrane region" description="Helical" evidence="2">
    <location>
        <begin position="412"/>
        <end position="436"/>
    </location>
</feature>
<feature type="transmembrane region" description="Helical" evidence="2">
    <location>
        <begin position="342"/>
        <end position="365"/>
    </location>
</feature>
<keyword evidence="2" id="KW-0472">Membrane</keyword>
<feature type="region of interest" description="Disordered" evidence="1">
    <location>
        <begin position="58"/>
        <end position="99"/>
    </location>
</feature>
<proteinExistence type="predicted"/>
<dbReference type="STRING" id="1075090.GOAMR_76_00490"/>
<feature type="region of interest" description="Disordered" evidence="1">
    <location>
        <begin position="119"/>
        <end position="170"/>
    </location>
</feature>
<feature type="transmembrane region" description="Helical" evidence="2">
    <location>
        <begin position="442"/>
        <end position="462"/>
    </location>
</feature>
<accession>G7GWK4</accession>
<dbReference type="GO" id="GO:0016020">
    <property type="term" value="C:membrane"/>
    <property type="evidence" value="ECO:0007669"/>
    <property type="project" value="TreeGrafter"/>
</dbReference>
<dbReference type="GO" id="GO:0016747">
    <property type="term" value="F:acyltransferase activity, transferring groups other than amino-acyl groups"/>
    <property type="evidence" value="ECO:0007669"/>
    <property type="project" value="InterPro"/>
</dbReference>
<dbReference type="Proteomes" id="UP000006023">
    <property type="component" value="Unassembled WGS sequence"/>
</dbReference>
<feature type="transmembrane region" description="Helical" evidence="2">
    <location>
        <begin position="265"/>
        <end position="283"/>
    </location>
</feature>
<feature type="domain" description="Acyltransferase 3" evidence="3">
    <location>
        <begin position="168"/>
        <end position="457"/>
    </location>
</feature>
<dbReference type="GO" id="GO:0009103">
    <property type="term" value="P:lipopolysaccharide biosynthetic process"/>
    <property type="evidence" value="ECO:0007669"/>
    <property type="project" value="TreeGrafter"/>
</dbReference>
<dbReference type="EMBL" id="BAED01000076">
    <property type="protein sequence ID" value="GAB07979.1"/>
    <property type="molecule type" value="Genomic_DNA"/>
</dbReference>
<protein>
    <recommendedName>
        <fullName evidence="3">Acyltransferase 3 domain-containing protein</fullName>
    </recommendedName>
</protein>
<reference evidence="4 5" key="1">
    <citation type="submission" date="2011-11" db="EMBL/GenBank/DDBJ databases">
        <title>Whole genome shotgun sequence of Gordonia amarae NBRC 15530.</title>
        <authorList>
            <person name="Takarada H."/>
            <person name="Hosoyama A."/>
            <person name="Tsuchikane K."/>
            <person name="Katsumata H."/>
            <person name="Yamazaki S."/>
            <person name="Fujita N."/>
        </authorList>
    </citation>
    <scope>NUCLEOTIDE SEQUENCE [LARGE SCALE GENOMIC DNA]</scope>
    <source>
        <strain evidence="4 5">NBRC 15530</strain>
    </source>
</reference>
<feature type="transmembrane region" description="Helical" evidence="2">
    <location>
        <begin position="377"/>
        <end position="400"/>
    </location>
</feature>
<keyword evidence="2" id="KW-1133">Transmembrane helix</keyword>
<sequence length="481" mass="49770">MRAVAAIAVLTTHVSFQTAAVNTGVIGPILGRLDLAVALFFGLSGFLLWRPWAGAARSSTRADVVRPPDAALPPPDTGVPAPGAASSSDAGVPGLGAASSSDAGVPGLGAASSSDAGVPGLGAASSSPDTGVPAPPAASSSPVEVRGAARRRASKPGETKMSAPGPSRAPRPDIGRYFRHRIVRIWPAYIVVVVLVLTLLPDAKGADLTVWLANLTLTQVFVALSLTAGLTQMWSLSVEVAFYLLLPLIGLVLVRLRGDRARVRIPVILAVGVLSLGWAWFAATLPLADGVEPKNWVFGHLPWFVSGLVLAEIAATVEAAHHDPASYPGGLRITVALSANRPLMAAVFVVAYALACTPLAGPTGLGELTHLQFATKMVLGAIVGYALLAPLVCATGPFGFLDSPVMQALGRWSYGIFIWHLAVLAVVFPLFGIVPFNGNMPLVLAITVPLTIGVSAASYTFIEDPARRWLNAREAVKGSVS</sequence>
<evidence type="ECO:0000259" key="3">
    <source>
        <dbReference type="Pfam" id="PF01757"/>
    </source>
</evidence>
<dbReference type="AlphaFoldDB" id="G7GWK4"/>
<dbReference type="PANTHER" id="PTHR23028:SF53">
    <property type="entry name" value="ACYL_TRANSF_3 DOMAIN-CONTAINING PROTEIN"/>
    <property type="match status" value="1"/>
</dbReference>
<feature type="transmembrane region" description="Helical" evidence="2">
    <location>
        <begin position="220"/>
        <end position="253"/>
    </location>
</feature>
<evidence type="ECO:0000256" key="2">
    <source>
        <dbReference type="SAM" id="Phobius"/>
    </source>
</evidence>
<dbReference type="Pfam" id="PF01757">
    <property type="entry name" value="Acyl_transf_3"/>
    <property type="match status" value="1"/>
</dbReference>
<feature type="transmembrane region" description="Helical" evidence="2">
    <location>
        <begin position="182"/>
        <end position="200"/>
    </location>
</feature>
<dbReference type="PANTHER" id="PTHR23028">
    <property type="entry name" value="ACETYLTRANSFERASE"/>
    <property type="match status" value="1"/>
</dbReference>
<name>G7GWK4_9ACTN</name>
<organism evidence="4 5">
    <name type="scientific">Gordonia amarae NBRC 15530</name>
    <dbReference type="NCBI Taxonomy" id="1075090"/>
    <lineage>
        <taxon>Bacteria</taxon>
        <taxon>Bacillati</taxon>
        <taxon>Actinomycetota</taxon>
        <taxon>Actinomycetes</taxon>
        <taxon>Mycobacteriales</taxon>
        <taxon>Gordoniaceae</taxon>
        <taxon>Gordonia</taxon>
    </lineage>
</organism>
<gene>
    <name evidence="4" type="ORF">GOAMR_76_00490</name>
</gene>
<dbReference type="InterPro" id="IPR050879">
    <property type="entry name" value="Acyltransferase_3"/>
</dbReference>